<name>A0A0E9VGI1_ANGAN</name>
<proteinExistence type="predicted"/>
<accession>A0A0E9VGI1</accession>
<sequence>MLICSAVPLTQFKTYNFNSKRY</sequence>
<reference evidence="1" key="1">
    <citation type="submission" date="2014-11" db="EMBL/GenBank/DDBJ databases">
        <authorList>
            <person name="Amaro Gonzalez C."/>
        </authorList>
    </citation>
    <scope>NUCLEOTIDE SEQUENCE</scope>
</reference>
<dbReference type="EMBL" id="GBXM01032294">
    <property type="protein sequence ID" value="JAH76283.1"/>
    <property type="molecule type" value="Transcribed_RNA"/>
</dbReference>
<organism evidence="1">
    <name type="scientific">Anguilla anguilla</name>
    <name type="common">European freshwater eel</name>
    <name type="synonym">Muraena anguilla</name>
    <dbReference type="NCBI Taxonomy" id="7936"/>
    <lineage>
        <taxon>Eukaryota</taxon>
        <taxon>Metazoa</taxon>
        <taxon>Chordata</taxon>
        <taxon>Craniata</taxon>
        <taxon>Vertebrata</taxon>
        <taxon>Euteleostomi</taxon>
        <taxon>Actinopterygii</taxon>
        <taxon>Neopterygii</taxon>
        <taxon>Teleostei</taxon>
        <taxon>Anguilliformes</taxon>
        <taxon>Anguillidae</taxon>
        <taxon>Anguilla</taxon>
    </lineage>
</organism>
<dbReference type="AlphaFoldDB" id="A0A0E9VGI1"/>
<protein>
    <submittedName>
        <fullName evidence="1">Uncharacterized protein</fullName>
    </submittedName>
</protein>
<reference evidence="1" key="2">
    <citation type="journal article" date="2015" name="Fish Shellfish Immunol.">
        <title>Early steps in the European eel (Anguilla anguilla)-Vibrio vulnificus interaction in the gills: Role of the RtxA13 toxin.</title>
        <authorList>
            <person name="Callol A."/>
            <person name="Pajuelo D."/>
            <person name="Ebbesson L."/>
            <person name="Teles M."/>
            <person name="MacKenzie S."/>
            <person name="Amaro C."/>
        </authorList>
    </citation>
    <scope>NUCLEOTIDE SEQUENCE</scope>
</reference>
<evidence type="ECO:0000313" key="1">
    <source>
        <dbReference type="EMBL" id="JAH76283.1"/>
    </source>
</evidence>